<accession>A0ABN1D273</accession>
<protein>
    <submittedName>
        <fullName evidence="2">LLM class flavin-dependent oxidoreductase</fullName>
    </submittedName>
</protein>
<dbReference type="EMBL" id="BAAAEN010000040">
    <property type="protein sequence ID" value="GAA0532158.1"/>
    <property type="molecule type" value="Genomic_DNA"/>
</dbReference>
<feature type="domain" description="Luciferase-like" evidence="1">
    <location>
        <begin position="1"/>
        <end position="303"/>
    </location>
</feature>
<reference evidence="2 3" key="1">
    <citation type="journal article" date="2019" name="Int. J. Syst. Evol. Microbiol.">
        <title>The Global Catalogue of Microorganisms (GCM) 10K type strain sequencing project: providing services to taxonomists for standard genome sequencing and annotation.</title>
        <authorList>
            <consortium name="The Broad Institute Genomics Platform"/>
            <consortium name="The Broad Institute Genome Sequencing Center for Infectious Disease"/>
            <person name="Wu L."/>
            <person name="Ma J."/>
        </authorList>
    </citation>
    <scope>NUCLEOTIDE SEQUENCE [LARGE SCALE GENOMIC DNA]</scope>
    <source>
        <strain evidence="2 3">JCM 14330</strain>
    </source>
</reference>
<dbReference type="Pfam" id="PF00296">
    <property type="entry name" value="Bac_luciferase"/>
    <property type="match status" value="1"/>
</dbReference>
<evidence type="ECO:0000259" key="1">
    <source>
        <dbReference type="Pfam" id="PF00296"/>
    </source>
</evidence>
<name>A0ABN1D273_9BURK</name>
<dbReference type="PANTHER" id="PTHR30137">
    <property type="entry name" value="LUCIFERASE-LIKE MONOOXYGENASE"/>
    <property type="match status" value="1"/>
</dbReference>
<dbReference type="Proteomes" id="UP001501706">
    <property type="component" value="Unassembled WGS sequence"/>
</dbReference>
<gene>
    <name evidence="2" type="ORF">GCM10009097_56870</name>
</gene>
<dbReference type="Gene3D" id="3.20.20.30">
    <property type="entry name" value="Luciferase-like domain"/>
    <property type="match status" value="1"/>
</dbReference>
<evidence type="ECO:0000313" key="3">
    <source>
        <dbReference type="Proteomes" id="UP001501706"/>
    </source>
</evidence>
<dbReference type="InterPro" id="IPR050766">
    <property type="entry name" value="Bact_Lucif_Oxidored"/>
</dbReference>
<dbReference type="InterPro" id="IPR036661">
    <property type="entry name" value="Luciferase-like_sf"/>
</dbReference>
<organism evidence="2 3">
    <name type="scientific">Pigmentiphaga daeguensis</name>
    <dbReference type="NCBI Taxonomy" id="414049"/>
    <lineage>
        <taxon>Bacteria</taxon>
        <taxon>Pseudomonadati</taxon>
        <taxon>Pseudomonadota</taxon>
        <taxon>Betaproteobacteria</taxon>
        <taxon>Burkholderiales</taxon>
        <taxon>Alcaligenaceae</taxon>
        <taxon>Pigmentiphaga</taxon>
    </lineage>
</organism>
<evidence type="ECO:0000313" key="2">
    <source>
        <dbReference type="EMBL" id="GAA0532158.1"/>
    </source>
</evidence>
<dbReference type="PANTHER" id="PTHR30137:SF6">
    <property type="entry name" value="LUCIFERASE-LIKE MONOOXYGENASE"/>
    <property type="match status" value="1"/>
</dbReference>
<keyword evidence="3" id="KW-1185">Reference proteome</keyword>
<sequence length="341" mass="38121">MKFAVFDHMDRGTVSLAQQYEDRLALVQAYDRAGFHAYHVAEHHSTPLGISPSPGVYLSAVAQRTRRLRFGPLVYTLGMHHPLRVLEEICMLDQMSGGRLEVGFGRGISPYELGYYGVDPVQAQDIYHESYQIIMQGLTGSVVDFQGKHFDLRKVPIELQCVQRPTPPIWYGAGTPASTQWTAAQRINIVCNGLAAQVRAITDQYRRHWAELGHDASAIPFMGMSRHVVVADTEAEARDAARRAYRRWHGHLMHLWVKHGTRPQTLAFPDEFDDAQRAGLGIAGTPDQVRDWIADQSAQAGINYFVCRLAFGDLSRDESLHSTRLFAEQVMPALETAAAPA</sequence>
<dbReference type="RefSeq" id="WP_343928707.1">
    <property type="nucleotide sequence ID" value="NZ_BAAAEN010000040.1"/>
</dbReference>
<proteinExistence type="predicted"/>
<comment type="caution">
    <text evidence="2">The sequence shown here is derived from an EMBL/GenBank/DDBJ whole genome shotgun (WGS) entry which is preliminary data.</text>
</comment>
<dbReference type="InterPro" id="IPR011251">
    <property type="entry name" value="Luciferase-like_dom"/>
</dbReference>
<dbReference type="SUPFAM" id="SSF51679">
    <property type="entry name" value="Bacterial luciferase-like"/>
    <property type="match status" value="1"/>
</dbReference>